<accession>A0ABY6HVB8</accession>
<feature type="transmembrane region" description="Helical" evidence="1">
    <location>
        <begin position="6"/>
        <end position="31"/>
    </location>
</feature>
<evidence type="ECO:0000256" key="1">
    <source>
        <dbReference type="SAM" id="Phobius"/>
    </source>
</evidence>
<dbReference type="Proteomes" id="UP001208689">
    <property type="component" value="Chromosome"/>
</dbReference>
<keyword evidence="1" id="KW-1133">Transmembrane helix</keyword>
<keyword evidence="1" id="KW-0472">Membrane</keyword>
<keyword evidence="1" id="KW-0812">Transmembrane</keyword>
<proteinExistence type="predicted"/>
<organism evidence="2 3">
    <name type="scientific">Candidatus Lokiarchaeum ossiferum</name>
    <dbReference type="NCBI Taxonomy" id="2951803"/>
    <lineage>
        <taxon>Archaea</taxon>
        <taxon>Promethearchaeati</taxon>
        <taxon>Promethearchaeota</taxon>
        <taxon>Promethearchaeia</taxon>
        <taxon>Promethearchaeales</taxon>
        <taxon>Promethearchaeaceae</taxon>
        <taxon>Candidatus Lokiarchaeum</taxon>
    </lineage>
</organism>
<sequence>MESNLFILLFCTGLKIITLLCISGYLFFNWLHQEKRYYSDFPFLNAITFIIYAIGKGIDMYVYVKYQNVSNLNEIYTQDIYIEILFRIRFIVSPILVVLPYLILMTIIWLNEKPRLRVILSSLWFIVSITSVMVAKTYAHMLLINQIVAFPVIILSIISFAIINYNKRFPQINSLLLSIGWFLFAVSQFLRNFWQDLGSGVWGLTWIGELIEFGTLIIIGLGFIIPAFYSNDKDTKGKIN</sequence>
<gene>
    <name evidence="2" type="ORF">NEF87_002789</name>
</gene>
<feature type="transmembrane region" description="Helical" evidence="1">
    <location>
        <begin position="84"/>
        <end position="104"/>
    </location>
</feature>
<evidence type="ECO:0000313" key="2">
    <source>
        <dbReference type="EMBL" id="UYP46504.1"/>
    </source>
</evidence>
<feature type="transmembrane region" description="Helical" evidence="1">
    <location>
        <begin position="116"/>
        <end position="135"/>
    </location>
</feature>
<name>A0ABY6HVB8_9ARCH</name>
<feature type="transmembrane region" description="Helical" evidence="1">
    <location>
        <begin position="175"/>
        <end position="194"/>
    </location>
</feature>
<feature type="transmembrane region" description="Helical" evidence="1">
    <location>
        <begin position="206"/>
        <end position="229"/>
    </location>
</feature>
<keyword evidence="3" id="KW-1185">Reference proteome</keyword>
<dbReference type="EMBL" id="CP104013">
    <property type="protein sequence ID" value="UYP46504.1"/>
    <property type="molecule type" value="Genomic_DNA"/>
</dbReference>
<protein>
    <submittedName>
        <fullName evidence="2">Uncharacterized protein</fullName>
    </submittedName>
</protein>
<evidence type="ECO:0000313" key="3">
    <source>
        <dbReference type="Proteomes" id="UP001208689"/>
    </source>
</evidence>
<feature type="transmembrane region" description="Helical" evidence="1">
    <location>
        <begin position="43"/>
        <end position="64"/>
    </location>
</feature>
<reference evidence="2" key="1">
    <citation type="submission" date="2022-09" db="EMBL/GenBank/DDBJ databases">
        <title>Actin cytoskeleton and complex cell architecture in an #Asgard archaeon.</title>
        <authorList>
            <person name="Ponce Toledo R.I."/>
            <person name="Schleper C."/>
            <person name="Rodrigues Oliveira T."/>
            <person name="Wollweber F."/>
            <person name="Xu J."/>
            <person name="Rittmann S."/>
            <person name="Klingl A."/>
            <person name="Pilhofer M."/>
        </authorList>
    </citation>
    <scope>NUCLEOTIDE SEQUENCE</scope>
    <source>
        <strain evidence="2">B-35</strain>
    </source>
</reference>
<feature type="transmembrane region" description="Helical" evidence="1">
    <location>
        <begin position="141"/>
        <end position="163"/>
    </location>
</feature>